<keyword evidence="10" id="KW-1185">Reference proteome</keyword>
<dbReference type="RefSeq" id="WP_185176931.1">
    <property type="nucleotide sequence ID" value="NZ_CP059404.1"/>
</dbReference>
<dbReference type="InterPro" id="IPR018076">
    <property type="entry name" value="T2SS_GspF_dom"/>
</dbReference>
<dbReference type="PANTHER" id="PTHR35007:SF3">
    <property type="entry name" value="POSSIBLE CONSERVED ALANINE RICH MEMBRANE PROTEIN"/>
    <property type="match status" value="1"/>
</dbReference>
<keyword evidence="2" id="KW-1003">Cell membrane</keyword>
<reference evidence="9 10" key="1">
    <citation type="submission" date="2020-07" db="EMBL/GenBank/DDBJ databases">
        <title>Complete genome and description of Corynebacterium incognita strain Marseille-Q3630 sp. nov.</title>
        <authorList>
            <person name="Boxberger M."/>
        </authorList>
    </citation>
    <scope>NUCLEOTIDE SEQUENCE [LARGE SCALE GENOMIC DNA]</scope>
    <source>
        <strain evidence="9 10">Marseille-Q3630</strain>
    </source>
</reference>
<evidence type="ECO:0000313" key="9">
    <source>
        <dbReference type="EMBL" id="QNE90558.1"/>
    </source>
</evidence>
<dbReference type="AlphaFoldDB" id="A0A7G7CSJ2"/>
<evidence type="ECO:0000313" key="10">
    <source>
        <dbReference type="Proteomes" id="UP000515743"/>
    </source>
</evidence>
<feature type="domain" description="Type II secretion system protein GspF" evidence="8">
    <location>
        <begin position="67"/>
        <end position="188"/>
    </location>
</feature>
<evidence type="ECO:0000256" key="4">
    <source>
        <dbReference type="ARBA" id="ARBA00022989"/>
    </source>
</evidence>
<evidence type="ECO:0000259" key="8">
    <source>
        <dbReference type="Pfam" id="PF00482"/>
    </source>
</evidence>
<evidence type="ECO:0000256" key="2">
    <source>
        <dbReference type="ARBA" id="ARBA00022475"/>
    </source>
</evidence>
<keyword evidence="4 7" id="KW-1133">Transmembrane helix</keyword>
<keyword evidence="5 7" id="KW-0472">Membrane</keyword>
<dbReference type="GO" id="GO:0005886">
    <property type="term" value="C:plasma membrane"/>
    <property type="evidence" value="ECO:0007669"/>
    <property type="project" value="UniProtKB-SubCell"/>
</dbReference>
<sequence length="201" mass="20561">MVALLLLAGALVVAGCAPRERLGQSPRDGPHPSFPTAETSPATGSPPRSWWRGTPPAIDAVQVAADIDLFAACLSSGLSTHAAAEAVASVAGPDTRRYWSETASLLGVGARADRAWGGMKNVAGLAEIARLVVRTEDSGAAIAAGCARLTDTLREDAQAQATARAERAGVLISLPLAVCFLPAFIILGLVPIVISVGSQML</sequence>
<evidence type="ECO:0000256" key="3">
    <source>
        <dbReference type="ARBA" id="ARBA00022692"/>
    </source>
</evidence>
<proteinExistence type="predicted"/>
<feature type="region of interest" description="Disordered" evidence="6">
    <location>
        <begin position="22"/>
        <end position="53"/>
    </location>
</feature>
<gene>
    <name evidence="9" type="ORF">H0194_06675</name>
</gene>
<dbReference type="Pfam" id="PF00482">
    <property type="entry name" value="T2SSF"/>
    <property type="match status" value="1"/>
</dbReference>
<name>A0A7G7CSJ2_9CORY</name>
<protein>
    <submittedName>
        <fullName evidence="9">Type II secretion system F family protein</fullName>
    </submittedName>
</protein>
<dbReference type="EMBL" id="CP059404">
    <property type="protein sequence ID" value="QNE90558.1"/>
    <property type="molecule type" value="Genomic_DNA"/>
</dbReference>
<evidence type="ECO:0000256" key="7">
    <source>
        <dbReference type="SAM" id="Phobius"/>
    </source>
</evidence>
<evidence type="ECO:0000256" key="1">
    <source>
        <dbReference type="ARBA" id="ARBA00004651"/>
    </source>
</evidence>
<evidence type="ECO:0000256" key="6">
    <source>
        <dbReference type="SAM" id="MobiDB-lite"/>
    </source>
</evidence>
<dbReference type="KEGG" id="cik:H0194_06675"/>
<keyword evidence="3 7" id="KW-0812">Transmembrane</keyword>
<dbReference type="PANTHER" id="PTHR35007">
    <property type="entry name" value="INTEGRAL MEMBRANE PROTEIN-RELATED"/>
    <property type="match status" value="1"/>
</dbReference>
<evidence type="ECO:0000256" key="5">
    <source>
        <dbReference type="ARBA" id="ARBA00023136"/>
    </source>
</evidence>
<accession>A0A7G7CSJ2</accession>
<feature type="transmembrane region" description="Helical" evidence="7">
    <location>
        <begin position="170"/>
        <end position="194"/>
    </location>
</feature>
<dbReference type="Proteomes" id="UP000515743">
    <property type="component" value="Chromosome"/>
</dbReference>
<comment type="subcellular location">
    <subcellularLocation>
        <location evidence="1">Cell membrane</location>
        <topology evidence="1">Multi-pass membrane protein</topology>
    </subcellularLocation>
</comment>
<organism evidence="9 10">
    <name type="scientific">Corynebacterium incognita</name>
    <dbReference type="NCBI Taxonomy" id="2754725"/>
    <lineage>
        <taxon>Bacteria</taxon>
        <taxon>Bacillati</taxon>
        <taxon>Actinomycetota</taxon>
        <taxon>Actinomycetes</taxon>
        <taxon>Mycobacteriales</taxon>
        <taxon>Corynebacteriaceae</taxon>
        <taxon>Corynebacterium</taxon>
    </lineage>
</organism>